<feature type="signal peptide" evidence="2">
    <location>
        <begin position="1"/>
        <end position="19"/>
    </location>
</feature>
<gene>
    <name evidence="3" type="ORF">PGTG_03128</name>
</gene>
<dbReference type="EMBL" id="DS178267">
    <property type="protein sequence ID" value="EFP77172.2"/>
    <property type="molecule type" value="Genomic_DNA"/>
</dbReference>
<feature type="compositionally biased region" description="Pro residues" evidence="1">
    <location>
        <begin position="85"/>
        <end position="100"/>
    </location>
</feature>
<dbReference type="InParanoid" id="E3JYP7"/>
<dbReference type="KEGG" id="pgr:PGTG_03128"/>
<evidence type="ECO:0000313" key="3">
    <source>
        <dbReference type="EMBL" id="EFP77172.2"/>
    </source>
</evidence>
<evidence type="ECO:0000256" key="2">
    <source>
        <dbReference type="SAM" id="SignalP"/>
    </source>
</evidence>
<sequence>MKLIILFLQFYFLNKLDQAVHQSSASEMIGSADGLKEIASGSSSARSSKKWKLPKSLADIKSNSIPSLKWKSALRGFKAGKKDPPPQVGPPPTASPPVPGSPLGASPPDASHADDVSEAENLSHLSESDAEDLSHLAASEDAHSIPQEPQDNTPYPTHHHPYQPQHSGYDQRHLPSSDHVPQPHPQSQTLNDQALARRLQYEEYAPHTGDIPYDVVTDFLGNNHNYDHVNQHGYNYADHRREEEIAQQLQASLSLDPYDHHGDSYNRLSFGYGENYDYPHQHGSVVPDWVGVPSHQQNHDYSHQDAHGSGDAHTPHGQDWSSWADSYGSYRQYH</sequence>
<protein>
    <submittedName>
        <fullName evidence="3">Uncharacterized protein</fullName>
    </submittedName>
</protein>
<dbReference type="HOGENOM" id="CLU_842331_0_0_1"/>
<feature type="compositionally biased region" description="Basic and acidic residues" evidence="1">
    <location>
        <begin position="297"/>
        <end position="316"/>
    </location>
</feature>
<dbReference type="RefSeq" id="XP_003321591.2">
    <property type="nucleotide sequence ID" value="XM_003321543.2"/>
</dbReference>
<dbReference type="AlphaFoldDB" id="E3JYP7"/>
<dbReference type="GeneID" id="10537384"/>
<name>E3JYP7_PUCGT</name>
<keyword evidence="4" id="KW-1185">Reference proteome</keyword>
<dbReference type="VEuPathDB" id="FungiDB:PGTG_03128"/>
<dbReference type="Proteomes" id="UP000008783">
    <property type="component" value="Unassembled WGS sequence"/>
</dbReference>
<dbReference type="OrthoDB" id="10304530at2759"/>
<feature type="chain" id="PRO_5003173365" evidence="2">
    <location>
        <begin position="20"/>
        <end position="334"/>
    </location>
</feature>
<feature type="region of interest" description="Disordered" evidence="1">
    <location>
        <begin position="74"/>
        <end position="190"/>
    </location>
</feature>
<reference key="1">
    <citation type="submission" date="2007-01" db="EMBL/GenBank/DDBJ databases">
        <title>The Genome Sequence of Puccinia graminis f. sp. tritici Strain CRL 75-36-700-3.</title>
        <authorList>
            <consortium name="The Broad Institute Genome Sequencing Platform"/>
            <person name="Birren B."/>
            <person name="Lander E."/>
            <person name="Galagan J."/>
            <person name="Nusbaum C."/>
            <person name="Devon K."/>
            <person name="Cuomo C."/>
            <person name="Jaffe D."/>
            <person name="Butler J."/>
            <person name="Alvarez P."/>
            <person name="Gnerre S."/>
            <person name="Grabherr M."/>
            <person name="Mauceli E."/>
            <person name="Brockman W."/>
            <person name="Young S."/>
            <person name="LaButti K."/>
            <person name="Sykes S."/>
            <person name="DeCaprio D."/>
            <person name="Crawford M."/>
            <person name="Koehrsen M."/>
            <person name="Engels R."/>
            <person name="Montgomery P."/>
            <person name="Pearson M."/>
            <person name="Howarth C."/>
            <person name="Larson L."/>
            <person name="White J."/>
            <person name="Zeng Q."/>
            <person name="Kodira C."/>
            <person name="Yandava C."/>
            <person name="Alvarado L."/>
            <person name="O'Leary S."/>
            <person name="Szabo L."/>
            <person name="Dean R."/>
            <person name="Schein J."/>
        </authorList>
    </citation>
    <scope>NUCLEOTIDE SEQUENCE</scope>
    <source>
        <strain>CRL 75-36-700-3</strain>
    </source>
</reference>
<accession>E3JYP7</accession>
<reference evidence="4" key="2">
    <citation type="journal article" date="2011" name="Proc. Natl. Acad. Sci. U.S.A.">
        <title>Obligate biotrophy features unraveled by the genomic analysis of rust fungi.</title>
        <authorList>
            <person name="Duplessis S."/>
            <person name="Cuomo C.A."/>
            <person name="Lin Y.-C."/>
            <person name="Aerts A."/>
            <person name="Tisserant E."/>
            <person name="Veneault-Fourrey C."/>
            <person name="Joly D.L."/>
            <person name="Hacquard S."/>
            <person name="Amselem J."/>
            <person name="Cantarel B.L."/>
            <person name="Chiu R."/>
            <person name="Coutinho P.M."/>
            <person name="Feau N."/>
            <person name="Field M."/>
            <person name="Frey P."/>
            <person name="Gelhaye E."/>
            <person name="Goldberg J."/>
            <person name="Grabherr M.G."/>
            <person name="Kodira C.D."/>
            <person name="Kohler A."/>
            <person name="Kuees U."/>
            <person name="Lindquist E.A."/>
            <person name="Lucas S.M."/>
            <person name="Mago R."/>
            <person name="Mauceli E."/>
            <person name="Morin E."/>
            <person name="Murat C."/>
            <person name="Pangilinan J.L."/>
            <person name="Park R."/>
            <person name="Pearson M."/>
            <person name="Quesneville H."/>
            <person name="Rouhier N."/>
            <person name="Sakthikumar S."/>
            <person name="Salamov A.A."/>
            <person name="Schmutz J."/>
            <person name="Selles B."/>
            <person name="Shapiro H."/>
            <person name="Tanguay P."/>
            <person name="Tuskan G.A."/>
            <person name="Henrissat B."/>
            <person name="Van de Peer Y."/>
            <person name="Rouze P."/>
            <person name="Ellis J.G."/>
            <person name="Dodds P.N."/>
            <person name="Schein J.E."/>
            <person name="Zhong S."/>
            <person name="Hamelin R.C."/>
            <person name="Grigoriev I.V."/>
            <person name="Szabo L.J."/>
            <person name="Martin F."/>
        </authorList>
    </citation>
    <scope>NUCLEOTIDE SEQUENCE [LARGE SCALE GENOMIC DNA]</scope>
    <source>
        <strain evidence="4">CRL 75-36-700-3 / race SCCL</strain>
    </source>
</reference>
<evidence type="ECO:0000313" key="4">
    <source>
        <dbReference type="Proteomes" id="UP000008783"/>
    </source>
</evidence>
<feature type="region of interest" description="Disordered" evidence="1">
    <location>
        <begin position="292"/>
        <end position="318"/>
    </location>
</feature>
<feature type="compositionally biased region" description="Basic and acidic residues" evidence="1">
    <location>
        <begin position="132"/>
        <end position="143"/>
    </location>
</feature>
<proteinExistence type="predicted"/>
<evidence type="ECO:0000256" key="1">
    <source>
        <dbReference type="SAM" id="MobiDB-lite"/>
    </source>
</evidence>
<organism evidence="3 4">
    <name type="scientific">Puccinia graminis f. sp. tritici (strain CRL 75-36-700-3 / race SCCL)</name>
    <name type="common">Black stem rust fungus</name>
    <dbReference type="NCBI Taxonomy" id="418459"/>
    <lineage>
        <taxon>Eukaryota</taxon>
        <taxon>Fungi</taxon>
        <taxon>Dikarya</taxon>
        <taxon>Basidiomycota</taxon>
        <taxon>Pucciniomycotina</taxon>
        <taxon>Pucciniomycetes</taxon>
        <taxon>Pucciniales</taxon>
        <taxon>Pucciniaceae</taxon>
        <taxon>Puccinia</taxon>
    </lineage>
</organism>
<keyword evidence="2" id="KW-0732">Signal</keyword>